<feature type="repeat" description="RCC1" evidence="2">
    <location>
        <begin position="1568"/>
        <end position="1617"/>
    </location>
</feature>
<dbReference type="SUPFAM" id="SSF50965">
    <property type="entry name" value="Galactose oxidase, central domain"/>
    <property type="match status" value="1"/>
</dbReference>
<proteinExistence type="predicted"/>
<feature type="repeat" description="RCC1" evidence="2">
    <location>
        <begin position="1228"/>
        <end position="1277"/>
    </location>
</feature>
<feature type="repeat" description="RCC1" evidence="2">
    <location>
        <begin position="923"/>
        <end position="972"/>
    </location>
</feature>
<feature type="repeat" description="RCC1" evidence="2">
    <location>
        <begin position="1459"/>
        <end position="1514"/>
    </location>
</feature>
<feature type="repeat" description="RCC1" evidence="2">
    <location>
        <begin position="680"/>
        <end position="729"/>
    </location>
</feature>
<feature type="repeat" description="RCC1" evidence="2">
    <location>
        <begin position="499"/>
        <end position="548"/>
    </location>
</feature>
<dbReference type="SUPFAM" id="SSF50985">
    <property type="entry name" value="RCC1/BLIP-II"/>
    <property type="match status" value="6"/>
</dbReference>
<dbReference type="InterPro" id="IPR013320">
    <property type="entry name" value="ConA-like_dom_sf"/>
</dbReference>
<dbReference type="PRINTS" id="PR00633">
    <property type="entry name" value="RCCNDNSATION"/>
</dbReference>
<feature type="repeat" description="RCC1" evidence="2">
    <location>
        <begin position="1178"/>
        <end position="1227"/>
    </location>
</feature>
<keyword evidence="1" id="KW-0677">Repeat</keyword>
<feature type="repeat" description="RCC1" evidence="2">
    <location>
        <begin position="973"/>
        <end position="1022"/>
    </location>
</feature>
<feature type="compositionally biased region" description="Pro residues" evidence="3">
    <location>
        <begin position="113"/>
        <end position="128"/>
    </location>
</feature>
<reference evidence="5 6" key="1">
    <citation type="journal article" date="2015" name="Genome Biol. Evol.">
        <title>Comparative Genomics of a Bacterivorous Green Alga Reveals Evolutionary Causalities and Consequences of Phago-Mixotrophic Mode of Nutrition.</title>
        <authorList>
            <person name="Burns J.A."/>
            <person name="Paasch A."/>
            <person name="Narechania A."/>
            <person name="Kim E."/>
        </authorList>
    </citation>
    <scope>NUCLEOTIDE SEQUENCE [LARGE SCALE GENOMIC DNA]</scope>
    <source>
        <strain evidence="5 6">PLY_AMNH</strain>
    </source>
</reference>
<protein>
    <recommendedName>
        <fullName evidence="4">RCC1-like domain-containing protein</fullName>
    </recommendedName>
</protein>
<accession>A0AAE0EMA2</accession>
<feature type="repeat" description="RCC1" evidence="2">
    <location>
        <begin position="1515"/>
        <end position="1567"/>
    </location>
</feature>
<feature type="region of interest" description="Disordered" evidence="3">
    <location>
        <begin position="2298"/>
        <end position="2352"/>
    </location>
</feature>
<feature type="repeat" description="RCC1" evidence="2">
    <location>
        <begin position="1409"/>
        <end position="1458"/>
    </location>
</feature>
<evidence type="ECO:0000313" key="5">
    <source>
        <dbReference type="EMBL" id="KAK3233601.1"/>
    </source>
</evidence>
<feature type="repeat" description="RCC1" evidence="2">
    <location>
        <begin position="792"/>
        <end position="841"/>
    </location>
</feature>
<feature type="repeat" description="RCC1" evidence="2">
    <location>
        <begin position="580"/>
        <end position="629"/>
    </location>
</feature>
<feature type="compositionally biased region" description="Low complexity" evidence="3">
    <location>
        <begin position="1674"/>
        <end position="1688"/>
    </location>
</feature>
<name>A0AAE0EMA2_9CHLO</name>
<feature type="repeat" description="RCC1" evidence="2">
    <location>
        <begin position="1071"/>
        <end position="1122"/>
    </location>
</feature>
<feature type="repeat" description="RCC1" evidence="2">
    <location>
        <begin position="340"/>
        <end position="389"/>
    </location>
</feature>
<organism evidence="5 6">
    <name type="scientific">Cymbomonas tetramitiformis</name>
    <dbReference type="NCBI Taxonomy" id="36881"/>
    <lineage>
        <taxon>Eukaryota</taxon>
        <taxon>Viridiplantae</taxon>
        <taxon>Chlorophyta</taxon>
        <taxon>Pyramimonadophyceae</taxon>
        <taxon>Pyramimonadales</taxon>
        <taxon>Pyramimonadaceae</taxon>
        <taxon>Cymbomonas</taxon>
    </lineage>
</organism>
<evidence type="ECO:0000256" key="2">
    <source>
        <dbReference type="PROSITE-ProRule" id="PRU00235"/>
    </source>
</evidence>
<dbReference type="InterPro" id="IPR011043">
    <property type="entry name" value="Gal_Oxase/kelch_b-propeller"/>
</dbReference>
<feature type="region of interest" description="Disordered" evidence="3">
    <location>
        <begin position="899"/>
        <end position="918"/>
    </location>
</feature>
<dbReference type="PROSITE" id="PS50012">
    <property type="entry name" value="RCC1_3"/>
    <property type="match status" value="27"/>
</dbReference>
<feature type="repeat" description="RCC1" evidence="2">
    <location>
        <begin position="1618"/>
        <end position="1667"/>
    </location>
</feature>
<feature type="repeat" description="RCC1" evidence="2">
    <location>
        <begin position="630"/>
        <end position="679"/>
    </location>
</feature>
<feature type="domain" description="RCC1-like" evidence="4">
    <location>
        <begin position="192"/>
        <end position="544"/>
    </location>
</feature>
<dbReference type="Proteomes" id="UP001190700">
    <property type="component" value="Unassembled WGS sequence"/>
</dbReference>
<dbReference type="Gene3D" id="2.130.10.30">
    <property type="entry name" value="Regulator of chromosome condensation 1/beta-lactamase-inhibitor protein II"/>
    <property type="match status" value="8"/>
</dbReference>
<feature type="repeat" description="RCC1" evidence="2">
    <location>
        <begin position="290"/>
        <end position="339"/>
    </location>
</feature>
<evidence type="ECO:0000259" key="4">
    <source>
        <dbReference type="Pfam" id="PF25390"/>
    </source>
</evidence>
<dbReference type="Pfam" id="PF25390">
    <property type="entry name" value="WD40_RLD"/>
    <property type="match status" value="1"/>
</dbReference>
<evidence type="ECO:0000256" key="1">
    <source>
        <dbReference type="ARBA" id="ARBA00022737"/>
    </source>
</evidence>
<dbReference type="Pfam" id="PF00415">
    <property type="entry name" value="RCC1"/>
    <property type="match status" value="18"/>
</dbReference>
<feature type="repeat" description="RCC1" evidence="2">
    <location>
        <begin position="240"/>
        <end position="289"/>
    </location>
</feature>
<evidence type="ECO:0000313" key="6">
    <source>
        <dbReference type="Proteomes" id="UP001190700"/>
    </source>
</evidence>
<feature type="repeat" description="RCC1" evidence="2">
    <location>
        <begin position="842"/>
        <end position="891"/>
    </location>
</feature>
<dbReference type="EMBL" id="LGRX02035670">
    <property type="protein sequence ID" value="KAK3233601.1"/>
    <property type="molecule type" value="Genomic_DNA"/>
</dbReference>
<feature type="compositionally biased region" description="Pro residues" evidence="3">
    <location>
        <begin position="2301"/>
        <end position="2319"/>
    </location>
</feature>
<feature type="repeat" description="RCC1" evidence="2">
    <location>
        <begin position="1125"/>
        <end position="1177"/>
    </location>
</feature>
<evidence type="ECO:0000256" key="3">
    <source>
        <dbReference type="SAM" id="MobiDB-lite"/>
    </source>
</evidence>
<feature type="repeat" description="RCC1" evidence="2">
    <location>
        <begin position="449"/>
        <end position="498"/>
    </location>
</feature>
<feature type="repeat" description="RCC1" evidence="2">
    <location>
        <begin position="735"/>
        <end position="778"/>
    </location>
</feature>
<dbReference type="InterPro" id="IPR000408">
    <property type="entry name" value="Reg_chr_condens"/>
</dbReference>
<gene>
    <name evidence="5" type="ORF">CYMTET_56117</name>
</gene>
<feature type="repeat" description="RCC1" evidence="2">
    <location>
        <begin position="1309"/>
        <end position="1358"/>
    </location>
</feature>
<dbReference type="SUPFAM" id="SSF49899">
    <property type="entry name" value="Concanavalin A-like lectins/glucanases"/>
    <property type="match status" value="1"/>
</dbReference>
<keyword evidence="6" id="KW-1185">Reference proteome</keyword>
<sequence length="2352" mass="244909">MDDDCGYNGQIGVSGVCGQISTVCNGAQTFLSTTAYCSLIGARLCTQAEQLALEEQGIRLKRAPGPGLMVHRGLMRDGFMMQTDIMLSHVIAWRDCRRIVPTTTTIFASTPSSAPPASAPPPPPPSPTSAPLRLPASPLPLRLSASASRSASPLRSALALRPLSATPPPLASPSPALHTAAPTGAPTSLGPVYAAGSNNYGQLGDGTTTDPYTPVQVMNAHTVTKVSAGYLHTMFMTSAGQVYAVGYNNDGQLGDGTSTTRYTAVQVMSEYTVVHVAAADSCTVFVTSDGHAYAVGRNSYGQLGDGTTTTRYTPVRVMDGYTVTYAAGTYYHTVFVTSDGHAYASGANWYGELGDGTTTTRYTPVQVTGVFPVATVAAGQYHVSHQYTVFVTHHGAVYVCGSGHYGQLGLEDGSSPWSQSVPVRVMTSHTVSAAAAGDGSNTLFLTSSGQVYATGRNWAGQLGDGTTTQRSTPVQVMSEHTVTAIAAGNSHSLFVTSTGQVYAVGNNGNGKLGDGTTTTRYTPVQVMNGYAVSGVAAGYTHSVFLKITATASPTATNWPTAAPTTSPTTGAPTGAPTSLGPVYAAGSNYYGQLGDGTTTYQYTPVQVMNAHTVTKVSAVESRTVFTTSAGQVYAVGRNDYGQLGDGTSTPRYTAVQVMSEYTVVHVAAADLCTVFVTSDGHAYAVGYNSYGQLGDGTTTTRYTPVQVTGVYPVATVAAGECIDDYLYTVFVTHHGAVYVCGNGYYGQLGLEDGSNPSSQPVPVRVMTSHTVSAAAAGSRGIGRFTMFLTSSGQVYATGNNRYGQLGDGTTTQRYTPVQVMSEHTVTAIAAGSAHSLFVTSTGLVYAVGHNGGGQLGDGTTTHRYTPVQVMDGYVVSGVAAGGSHSVFLKMTATASPTATNWPTAAPTTSPTTGAPTGAPTSLGPVYVAGRNNYGQLGDGTTTDQYTPVQVMNAHTVMSGAVSFGHTLFLTSEGQAYAVGSNGYGQLGDGTTTRRYTPVRVMDGYTVTDIAAAFWHSIFLTSEAAVYATGCNGAGQLGDGTSTTRNTPVKVMSGYAVTFVTASSSSSMFVTSDGYAYGTGSNYNGHLGDGTTTTRITPVRVTGVYPVATVALGGVYSPTFFVTHHGAVYACGHGYSGQMGLGDGNTPYSVPTPVQVMSAHTVTAAAVGASHTLFLTSSGKVYATGSNTEGQLGDGTTTQRSTPVQVMSEHTVTAIAAGSAHSLFVTSTGQVYAVGNNDNGQLGDGTTTTRYTPVQVMDGYTVSGVAAVYWQSVFLKVTATASPTATNWPTAAPTTSPTTGAPTRTPTSLGPVYAVGWNRCGQLGDGTTTDQHTPVQVMNAHTVTKVSAVECRTVFTTSAGQVYAIGSNGNGQLGDGTSTTRYTAVQVMSEYTVVHVAAADSCTVFVTSDGHAYAVGYNSYGQLGDGTTTTRYTPVRVMDGYTVTYAAGTYYHTVFVTSDGHAYASGANWYGELGDGTTTSRYTPVQVTGVYPVATVAAPSPVGTGAVYTVFVTHHGAVYVCGNGYYGQLGLEDGSNPLSQPVPVRVMTSHTVSAAVTSRSSTLFLTSSGKVYATGRNWAGQLGDGTTTDRYMPVLVMSEHTVTAIAAGSFHSLFVTSTGQVYAVGYNDYGQLGDGTTTTRYTPVQVMDGYSVSGVAAGGSHSVFLKMTATASPTATTTTSTSWPTAGAPLSPPCPPSQPPPPDAELEMYYSFDADFGNLVYDLGGHFRNGLIYGAAWKPQYSVGAPSAPAGKSLYLNQPSQEVDVLTEFDLTSAYTTSSYSKFQAATLGTTYSHLTVDFFFAVEKLANNNGEALLNFADVDSFIGSGDPDGLTLWISEGLLLWLREHGSLGQALTTRDVLIANLSSSSSSTSSSSWHHLVLSLREPCAVQGAAAEVRLDGALRATIAAATDSLRVCGRRPVFNAHWWQQGQRSSARLQMKLDEVRVYGAAAVPPPPLPAPPIPIFSSAAFVCSFTCGDAAAGTVYWRRVLARGSYGTEDDGATTMQTLLEASPTGIVRRLCSGCSTSHRELYYKRVTDPSTIMAYDLLAGTWNSTNNVLNQDFELYSAYPDATASTNRWRSCSYNTDGMGFPGECGPTEAVAGQWSLWGATGDSAGQADVTFEIEVPCPCAARVCSCATCAGLKFGDVQPSCMDLIAPYCKTYASSDTGCQTFSGRTQAMQKIGPRGGLMPSADMPKLGGRYAGLTFPPNAVKSSEEYAVRELESAEVAGSNELGSSSRLRSAKSSYLALTPHGSTFDEPVTVEIPYYANTSGSLAVIRTENSTSTTWTELTDVVFTASTYPPQPPAPSTFPLLPPPAPPSATHQSAVKQPPHPPPPPPPAPPLPTPLLGSPL</sequence>
<dbReference type="InterPro" id="IPR051210">
    <property type="entry name" value="Ub_ligase/GEF_domain"/>
</dbReference>
<dbReference type="PANTHER" id="PTHR22870:SF408">
    <property type="entry name" value="OS09G0560450 PROTEIN"/>
    <property type="match status" value="1"/>
</dbReference>
<feature type="repeat" description="RCC1" evidence="2">
    <location>
        <begin position="190"/>
        <end position="239"/>
    </location>
</feature>
<feature type="compositionally biased region" description="Pro residues" evidence="3">
    <location>
        <begin position="1689"/>
        <end position="1700"/>
    </location>
</feature>
<dbReference type="PROSITE" id="PS00626">
    <property type="entry name" value="RCC1_2"/>
    <property type="match status" value="3"/>
</dbReference>
<feature type="region of interest" description="Disordered" evidence="3">
    <location>
        <begin position="107"/>
        <end position="136"/>
    </location>
</feature>
<dbReference type="InterPro" id="IPR009091">
    <property type="entry name" value="RCC1/BLIP-II"/>
</dbReference>
<feature type="compositionally biased region" description="Pro residues" evidence="3">
    <location>
        <begin position="2330"/>
        <end position="2345"/>
    </location>
</feature>
<dbReference type="PANTHER" id="PTHR22870">
    <property type="entry name" value="REGULATOR OF CHROMOSOME CONDENSATION"/>
    <property type="match status" value="1"/>
</dbReference>
<comment type="caution">
    <text evidence="5">The sequence shown here is derived from an EMBL/GenBank/DDBJ whole genome shotgun (WGS) entry which is preliminary data.</text>
</comment>
<dbReference type="InterPro" id="IPR058923">
    <property type="entry name" value="RCC1-like_dom"/>
</dbReference>
<dbReference type="Gene3D" id="2.60.220.30">
    <property type="match status" value="1"/>
</dbReference>
<feature type="repeat" description="RCC1" evidence="2">
    <location>
        <begin position="1359"/>
        <end position="1408"/>
    </location>
</feature>
<feature type="region of interest" description="Disordered" evidence="3">
    <location>
        <begin position="1674"/>
        <end position="1700"/>
    </location>
</feature>
<feature type="repeat" description="RCC1" evidence="2">
    <location>
        <begin position="395"/>
        <end position="448"/>
    </location>
</feature>
<feature type="repeat" description="RCC1" evidence="2">
    <location>
        <begin position="1023"/>
        <end position="1072"/>
    </location>
</feature>